<dbReference type="RefSeq" id="WP_166701671.1">
    <property type="nucleotide sequence ID" value="NZ_JWIQ02000004.1"/>
</dbReference>
<organism evidence="1 2">
    <name type="scientific">Bacillus thermotolerans</name>
    <name type="common">Quasibacillus thermotolerans</name>
    <dbReference type="NCBI Taxonomy" id="1221996"/>
    <lineage>
        <taxon>Bacteria</taxon>
        <taxon>Bacillati</taxon>
        <taxon>Bacillota</taxon>
        <taxon>Bacilli</taxon>
        <taxon>Bacillales</taxon>
        <taxon>Bacillaceae</taxon>
        <taxon>Bacillus</taxon>
    </lineage>
</organism>
<keyword evidence="2" id="KW-1185">Reference proteome</keyword>
<gene>
    <name evidence="1" type="ORF">QY95_00357</name>
</gene>
<dbReference type="EMBL" id="JWIR02000012">
    <property type="protein sequence ID" value="KKB42508.1"/>
    <property type="molecule type" value="Genomic_DNA"/>
</dbReference>
<accession>A0A0F5HZJ2</accession>
<evidence type="ECO:0000313" key="1">
    <source>
        <dbReference type="EMBL" id="KKB42508.1"/>
    </source>
</evidence>
<accession>A0A0F5IAM1</accession>
<reference evidence="1" key="1">
    <citation type="submission" date="2015-02" db="EMBL/GenBank/DDBJ databases">
        <title>Genome Assembly of Bacillaceae bacterium MTCC 8252.</title>
        <authorList>
            <person name="Verma A."/>
            <person name="Khatri I."/>
            <person name="Mual P."/>
            <person name="Subramanian S."/>
            <person name="Krishnamurthi S."/>
        </authorList>
    </citation>
    <scope>NUCLEOTIDE SEQUENCE [LARGE SCALE GENOMIC DNA]</scope>
    <source>
        <strain evidence="1">MTCC 8252</strain>
    </source>
</reference>
<evidence type="ECO:0000313" key="2">
    <source>
        <dbReference type="Proteomes" id="UP000031563"/>
    </source>
</evidence>
<dbReference type="AlphaFoldDB" id="A0A0F5HZJ2"/>
<proteinExistence type="predicted"/>
<name>A0A0F5HZJ2_BACTR</name>
<comment type="caution">
    <text evidence="1">The sequence shown here is derived from an EMBL/GenBank/DDBJ whole genome shotgun (WGS) entry which is preliminary data.</text>
</comment>
<protein>
    <submittedName>
        <fullName evidence="1">Uncharacterized protein</fullName>
    </submittedName>
</protein>
<dbReference type="Proteomes" id="UP000031563">
    <property type="component" value="Unassembled WGS sequence"/>
</dbReference>
<sequence>MIHESELTIFIKELGKLIDEYYKCSEERIKQEIHQDIQLLSSVIYSENSDPHV</sequence>